<organism evidence="3 4">
    <name type="scientific">Planomonospora alba</name>
    <dbReference type="NCBI Taxonomy" id="161354"/>
    <lineage>
        <taxon>Bacteria</taxon>
        <taxon>Bacillati</taxon>
        <taxon>Actinomycetota</taxon>
        <taxon>Actinomycetes</taxon>
        <taxon>Streptosporangiales</taxon>
        <taxon>Streptosporangiaceae</taxon>
        <taxon>Planomonospora</taxon>
    </lineage>
</organism>
<keyword evidence="2" id="KW-0732">Signal</keyword>
<reference evidence="4" key="1">
    <citation type="journal article" date="2019" name="Int. J. Syst. Evol. Microbiol.">
        <title>The Global Catalogue of Microorganisms (GCM) 10K type strain sequencing project: providing services to taxonomists for standard genome sequencing and annotation.</title>
        <authorList>
            <consortium name="The Broad Institute Genomics Platform"/>
            <consortium name="The Broad Institute Genome Sequencing Center for Infectious Disease"/>
            <person name="Wu L."/>
            <person name="Ma J."/>
        </authorList>
    </citation>
    <scope>NUCLEOTIDE SEQUENCE [LARGE SCALE GENOMIC DNA]</scope>
    <source>
        <strain evidence="4">JCM 9373</strain>
    </source>
</reference>
<proteinExistence type="predicted"/>
<evidence type="ECO:0000313" key="4">
    <source>
        <dbReference type="Proteomes" id="UP001500320"/>
    </source>
</evidence>
<evidence type="ECO:0000256" key="2">
    <source>
        <dbReference type="SAM" id="SignalP"/>
    </source>
</evidence>
<name>A0ABP6NSG0_9ACTN</name>
<dbReference type="EMBL" id="BAAAUT010000055">
    <property type="protein sequence ID" value="GAA3157085.1"/>
    <property type="molecule type" value="Genomic_DNA"/>
</dbReference>
<accession>A0ABP6NSG0</accession>
<feature type="chain" id="PRO_5047164691" evidence="2">
    <location>
        <begin position="27"/>
        <end position="159"/>
    </location>
</feature>
<gene>
    <name evidence="3" type="ORF">GCM10010466_54960</name>
</gene>
<comment type="caution">
    <text evidence="3">The sequence shown here is derived from an EMBL/GenBank/DDBJ whole genome shotgun (WGS) entry which is preliminary data.</text>
</comment>
<feature type="signal peptide" evidence="2">
    <location>
        <begin position="1"/>
        <end position="26"/>
    </location>
</feature>
<evidence type="ECO:0000256" key="1">
    <source>
        <dbReference type="SAM" id="MobiDB-lite"/>
    </source>
</evidence>
<dbReference type="InterPro" id="IPR038468">
    <property type="entry name" value="MmpS_C"/>
</dbReference>
<protein>
    <submittedName>
        <fullName evidence="3">Uncharacterized protein</fullName>
    </submittedName>
</protein>
<keyword evidence="4" id="KW-1185">Reference proteome</keyword>
<feature type="region of interest" description="Disordered" evidence="1">
    <location>
        <begin position="29"/>
        <end position="70"/>
    </location>
</feature>
<feature type="compositionally biased region" description="Low complexity" evidence="1">
    <location>
        <begin position="29"/>
        <end position="58"/>
    </location>
</feature>
<sequence>MAVMIESMVNRRFPVLLAAVALTAAACGGADGTSSSAPSPAAPPASGQPSAQSSGPPAKQEQTREVTLEVDGTGKLMQPIVYIAGDQGTESDATLPWKKTVTLELTPAEQEVGVLISIIPGSFRDSGGKLVPGECRILVDGEEVATNEGGESMCKHTLH</sequence>
<dbReference type="Gene3D" id="2.60.40.2880">
    <property type="entry name" value="MmpS1-5, C-terminal soluble domain"/>
    <property type="match status" value="1"/>
</dbReference>
<evidence type="ECO:0000313" key="3">
    <source>
        <dbReference type="EMBL" id="GAA3157085.1"/>
    </source>
</evidence>
<dbReference type="Proteomes" id="UP001500320">
    <property type="component" value="Unassembled WGS sequence"/>
</dbReference>